<comment type="subcellular location">
    <subcellularLocation>
        <location evidence="1">Cell outer membrane</location>
    </subcellularLocation>
</comment>
<feature type="signal peptide" evidence="9">
    <location>
        <begin position="1"/>
        <end position="21"/>
    </location>
</feature>
<organism evidence="11 12">
    <name type="scientific">Limnobaculum xujianqingii</name>
    <dbReference type="NCBI Taxonomy" id="2738837"/>
    <lineage>
        <taxon>Bacteria</taxon>
        <taxon>Pseudomonadati</taxon>
        <taxon>Pseudomonadota</taxon>
        <taxon>Gammaproteobacteria</taxon>
        <taxon>Enterobacterales</taxon>
        <taxon>Budviciaceae</taxon>
        <taxon>Limnobaculum</taxon>
    </lineage>
</organism>
<evidence type="ECO:0000313" key="13">
    <source>
        <dbReference type="Proteomes" id="UP001296969"/>
    </source>
</evidence>
<dbReference type="EMBL" id="JADRCQ010000001">
    <property type="protein sequence ID" value="MBK5073063.1"/>
    <property type="molecule type" value="Genomic_DNA"/>
</dbReference>
<dbReference type="GO" id="GO:0015288">
    <property type="term" value="F:porin activity"/>
    <property type="evidence" value="ECO:0007669"/>
    <property type="project" value="TreeGrafter"/>
</dbReference>
<dbReference type="GO" id="GO:0009279">
    <property type="term" value="C:cell outer membrane"/>
    <property type="evidence" value="ECO:0007669"/>
    <property type="project" value="UniProtKB-SubCell"/>
</dbReference>
<dbReference type="GO" id="GO:1990281">
    <property type="term" value="C:efflux pump complex"/>
    <property type="evidence" value="ECO:0007669"/>
    <property type="project" value="TreeGrafter"/>
</dbReference>
<name>A0A9D7FT41_9GAMM</name>
<evidence type="ECO:0000256" key="8">
    <source>
        <dbReference type="SAM" id="MobiDB-lite"/>
    </source>
</evidence>
<dbReference type="Proteomes" id="UP001296969">
    <property type="component" value="Unassembled WGS sequence"/>
</dbReference>
<evidence type="ECO:0000256" key="4">
    <source>
        <dbReference type="ARBA" id="ARBA00022452"/>
    </source>
</evidence>
<feature type="chain" id="PRO_5038471357" evidence="9">
    <location>
        <begin position="22"/>
        <end position="624"/>
    </location>
</feature>
<sequence length="624" mass="67260">MKKIILASLVYSAIFPSASFAASRDDVMNLIDELSTSGQQKSSSPSVKVTPQASTKGPLPVKSISTTSSAPMTAQSATTKPVAVSSSTGSTPVKTTSVSRTVGYEPAKTMPMKSSTNSAVTITSSKPTSLPGIDDYLVKGTSSSSASLPPATVAPVPVSMEPVAPVTTPPEPQKVVAQAVDTVEAPVVADISSKKSLNDNACLGAGQGKGNLSFYDVVVMAMCNDPKAKATWLNLQHYQIAKDSSYSGYMPTVDLNSSFGHRELTQTVDKKDYKTKTESWSNTLELSWLLFDFGQREATVDKAKSELMAVEFLSMSDLQDVVLDAAQKYFAVIASEAYLDAARDIEVIAYKSLQVTQGKREAGVGELADELQAKNAALSATNYRIKAEGEVRNSMGALASVLGKDITKDISFQKGLSVPSQNSLNNINQLIEKALNQHPQLLAAKEQITVSEKELSVAKRGFLPSVYLTSRWGNDRPKYGPGYDSDELYMGVNVKVPLFSGFSQYNAVRSAQNRLEQTQNQFVQTKQNIALQVWQTYQSLSTAQNNLKNMRDLVASSSRAYEIARGRYQSGVGSILELLNTQNDLSEAQINNVNTMVDWHLARLSLASSLGQLNVSTIKSSTLN</sequence>
<keyword evidence="5" id="KW-0812">Transmembrane</keyword>
<evidence type="ECO:0000256" key="7">
    <source>
        <dbReference type="ARBA" id="ARBA00023237"/>
    </source>
</evidence>
<evidence type="ECO:0000256" key="6">
    <source>
        <dbReference type="ARBA" id="ARBA00023136"/>
    </source>
</evidence>
<feature type="region of interest" description="Disordered" evidence="8">
    <location>
        <begin position="107"/>
        <end position="126"/>
    </location>
</feature>
<keyword evidence="6" id="KW-0472">Membrane</keyword>
<proteinExistence type="inferred from homology"/>
<reference evidence="11 13" key="1">
    <citation type="submission" date="2020-11" db="EMBL/GenBank/DDBJ databases">
        <title>Insectihabitans protaetiae gen. nov. sp. nov. and Insectihabitans allomyrinae sp. nov., isolated from larvae of Protaetia brevitarsis seulensis and Allomyrina dichotoma, respectively.</title>
        <authorList>
            <person name="Lee S.D."/>
            <person name="Byeon Y.-S."/>
            <person name="Kim S.-M."/>
            <person name="Yang H.L."/>
            <person name="Kim I.S."/>
        </authorList>
    </citation>
    <scope>NUCLEOTIDE SEQUENCE</scope>
    <source>
        <strain evidence="11">CWB-B4</strain>
        <strain evidence="10 13">CWB-B43</strain>
    </source>
</reference>
<dbReference type="PANTHER" id="PTHR30026">
    <property type="entry name" value="OUTER MEMBRANE PROTEIN TOLC"/>
    <property type="match status" value="1"/>
</dbReference>
<keyword evidence="13" id="KW-1185">Reference proteome</keyword>
<dbReference type="AlphaFoldDB" id="A0A9D7FT41"/>
<keyword evidence="9" id="KW-0732">Signal</keyword>
<feature type="compositionally biased region" description="Polar residues" evidence="8">
    <location>
        <begin position="112"/>
        <end position="126"/>
    </location>
</feature>
<evidence type="ECO:0000313" key="10">
    <source>
        <dbReference type="EMBL" id="MBK5073063.1"/>
    </source>
</evidence>
<dbReference type="InterPro" id="IPR003423">
    <property type="entry name" value="OMP_efflux"/>
</dbReference>
<dbReference type="RefSeq" id="WP_228397991.1">
    <property type="nucleotide sequence ID" value="NZ_JADRCP010000001.1"/>
</dbReference>
<accession>A0A9D7FT41</accession>
<dbReference type="GO" id="GO:0015562">
    <property type="term" value="F:efflux transmembrane transporter activity"/>
    <property type="evidence" value="ECO:0007669"/>
    <property type="project" value="InterPro"/>
</dbReference>
<comment type="caution">
    <text evidence="11">The sequence shown here is derived from an EMBL/GenBank/DDBJ whole genome shotgun (WGS) entry which is preliminary data.</text>
</comment>
<keyword evidence="4" id="KW-1134">Transmembrane beta strand</keyword>
<protein>
    <submittedName>
        <fullName evidence="11">TolC family protein</fullName>
    </submittedName>
</protein>
<dbReference type="PANTHER" id="PTHR30026:SF20">
    <property type="entry name" value="OUTER MEMBRANE PROTEIN TOLC"/>
    <property type="match status" value="1"/>
</dbReference>
<evidence type="ECO:0000313" key="12">
    <source>
        <dbReference type="Proteomes" id="UP000807542"/>
    </source>
</evidence>
<dbReference type="InterPro" id="IPR051906">
    <property type="entry name" value="TolC-like"/>
</dbReference>
<dbReference type="SUPFAM" id="SSF56954">
    <property type="entry name" value="Outer membrane efflux proteins (OEP)"/>
    <property type="match status" value="1"/>
</dbReference>
<keyword evidence="3" id="KW-0813">Transport</keyword>
<dbReference type="Gene3D" id="1.20.1600.10">
    <property type="entry name" value="Outer membrane efflux proteins (OEP)"/>
    <property type="match status" value="1"/>
</dbReference>
<evidence type="ECO:0000256" key="2">
    <source>
        <dbReference type="ARBA" id="ARBA00007613"/>
    </source>
</evidence>
<feature type="compositionally biased region" description="Low complexity" evidence="8">
    <location>
        <begin position="36"/>
        <end position="51"/>
    </location>
</feature>
<dbReference type="Proteomes" id="UP000807542">
    <property type="component" value="Unassembled WGS sequence"/>
</dbReference>
<evidence type="ECO:0000313" key="11">
    <source>
        <dbReference type="EMBL" id="MBK5176372.1"/>
    </source>
</evidence>
<feature type="region of interest" description="Disordered" evidence="8">
    <location>
        <begin position="36"/>
        <end position="100"/>
    </location>
</feature>
<evidence type="ECO:0000256" key="3">
    <source>
        <dbReference type="ARBA" id="ARBA00022448"/>
    </source>
</evidence>
<evidence type="ECO:0000256" key="1">
    <source>
        <dbReference type="ARBA" id="ARBA00004442"/>
    </source>
</evidence>
<dbReference type="Pfam" id="PF02321">
    <property type="entry name" value="OEP"/>
    <property type="match status" value="2"/>
</dbReference>
<feature type="compositionally biased region" description="Polar residues" evidence="8">
    <location>
        <begin position="63"/>
        <end position="100"/>
    </location>
</feature>
<comment type="similarity">
    <text evidence="2">Belongs to the outer membrane factor (OMF) (TC 1.B.17) family.</text>
</comment>
<evidence type="ECO:0000256" key="5">
    <source>
        <dbReference type="ARBA" id="ARBA00022692"/>
    </source>
</evidence>
<gene>
    <name evidence="11" type="ORF">I2492_08550</name>
    <name evidence="10" type="ORF">I2493_08550</name>
</gene>
<dbReference type="EMBL" id="JADRCP010000001">
    <property type="protein sequence ID" value="MBK5176372.1"/>
    <property type="molecule type" value="Genomic_DNA"/>
</dbReference>
<evidence type="ECO:0000256" key="9">
    <source>
        <dbReference type="SAM" id="SignalP"/>
    </source>
</evidence>
<keyword evidence="7" id="KW-0998">Cell outer membrane</keyword>